<dbReference type="Proteomes" id="UP001144978">
    <property type="component" value="Unassembled WGS sequence"/>
</dbReference>
<reference evidence="1" key="1">
    <citation type="submission" date="2022-08" db="EMBL/GenBank/DDBJ databases">
        <title>Genome Sequence of Pycnoporus sanguineus.</title>
        <authorList>
            <person name="Buettner E."/>
        </authorList>
    </citation>
    <scope>NUCLEOTIDE SEQUENCE</scope>
    <source>
        <strain evidence="1">CG-C14</strain>
    </source>
</reference>
<evidence type="ECO:0000313" key="1">
    <source>
        <dbReference type="EMBL" id="KAJ2970762.1"/>
    </source>
</evidence>
<sequence>MPSYVVTGVSRGIGLEFVNQLTKDQTNVVFGLARNPQNAPKLLELQRSRPNLHIIKADIVDLPSLKASLPDRPLSPHSGD</sequence>
<proteinExistence type="predicted"/>
<dbReference type="EMBL" id="JANSHE010005485">
    <property type="protein sequence ID" value="KAJ2970762.1"/>
    <property type="molecule type" value="Genomic_DNA"/>
</dbReference>
<accession>A0ACC1MUS6</accession>
<gene>
    <name evidence="1" type="ORF">NUW54_g12660</name>
</gene>
<evidence type="ECO:0000313" key="2">
    <source>
        <dbReference type="Proteomes" id="UP001144978"/>
    </source>
</evidence>
<protein>
    <submittedName>
        <fullName evidence="1">Uncharacterized protein</fullName>
    </submittedName>
</protein>
<comment type="caution">
    <text evidence="1">The sequence shown here is derived from an EMBL/GenBank/DDBJ whole genome shotgun (WGS) entry which is preliminary data.</text>
</comment>
<organism evidence="1 2">
    <name type="scientific">Trametes sanguinea</name>
    <dbReference type="NCBI Taxonomy" id="158606"/>
    <lineage>
        <taxon>Eukaryota</taxon>
        <taxon>Fungi</taxon>
        <taxon>Dikarya</taxon>
        <taxon>Basidiomycota</taxon>
        <taxon>Agaricomycotina</taxon>
        <taxon>Agaricomycetes</taxon>
        <taxon>Polyporales</taxon>
        <taxon>Polyporaceae</taxon>
        <taxon>Trametes</taxon>
    </lineage>
</organism>
<keyword evidence="2" id="KW-1185">Reference proteome</keyword>
<name>A0ACC1MUS6_9APHY</name>